<dbReference type="Pfam" id="PF01418">
    <property type="entry name" value="HTH_6"/>
    <property type="match status" value="1"/>
</dbReference>
<dbReference type="SUPFAM" id="SSF46689">
    <property type="entry name" value="Homeodomain-like"/>
    <property type="match status" value="1"/>
</dbReference>
<dbReference type="InterPro" id="IPR047640">
    <property type="entry name" value="RpiR-like"/>
</dbReference>
<evidence type="ECO:0000313" key="2">
    <source>
        <dbReference type="EMBL" id="SFS62612.1"/>
    </source>
</evidence>
<dbReference type="InterPro" id="IPR000281">
    <property type="entry name" value="HTH_RpiR"/>
</dbReference>
<proteinExistence type="predicted"/>
<dbReference type="AlphaFoldDB" id="A0A1I6RD28"/>
<dbReference type="GO" id="GO:0003700">
    <property type="term" value="F:DNA-binding transcription factor activity"/>
    <property type="evidence" value="ECO:0007669"/>
    <property type="project" value="InterPro"/>
</dbReference>
<dbReference type="PROSITE" id="PS51071">
    <property type="entry name" value="HTH_RPIR"/>
    <property type="match status" value="1"/>
</dbReference>
<dbReference type="PANTHER" id="PTHR30514">
    <property type="entry name" value="GLUCOKINASE"/>
    <property type="match status" value="1"/>
</dbReference>
<evidence type="ECO:0000259" key="1">
    <source>
        <dbReference type="PROSITE" id="PS51071"/>
    </source>
</evidence>
<accession>A0A1I6RD28</accession>
<sequence>MAHRYNYMKNAEILAEAISKMGSQLTQKEKRIAAYFQTRPEAVLVESNSDIAQKLGISPMTLTRFFRKLGFDGSADARQQALHKVYGPNSYRIDKRFESDGKHNDRQFGTDHDVLHASIDAALELRETKLWKDVVELTATSDGVGVTGFQTMYFLADGLCRRLAYLRDGVQLIDGIDGVYAGLLPNKGRSATLVIIDIFRYGAHGPLLAKLARARGINVVVFADEFCDWATEFTPYVLRYPAETNFALTMPQGINAGLSLLLQDVNVLLGSSAQERLKELSKAQDHFGLFLD</sequence>
<dbReference type="GO" id="GO:0097367">
    <property type="term" value="F:carbohydrate derivative binding"/>
    <property type="evidence" value="ECO:0007669"/>
    <property type="project" value="InterPro"/>
</dbReference>
<dbReference type="Proteomes" id="UP000199239">
    <property type="component" value="Unassembled WGS sequence"/>
</dbReference>
<dbReference type="PANTHER" id="PTHR30514:SF18">
    <property type="entry name" value="RPIR-FAMILY TRANSCRIPTIONAL REGULATOR"/>
    <property type="match status" value="1"/>
</dbReference>
<dbReference type="EMBL" id="FPAJ01000002">
    <property type="protein sequence ID" value="SFS62612.1"/>
    <property type="molecule type" value="Genomic_DNA"/>
</dbReference>
<organism evidence="2 3">
    <name type="scientific">Sulfitobacter marinus</name>
    <dbReference type="NCBI Taxonomy" id="394264"/>
    <lineage>
        <taxon>Bacteria</taxon>
        <taxon>Pseudomonadati</taxon>
        <taxon>Pseudomonadota</taxon>
        <taxon>Alphaproteobacteria</taxon>
        <taxon>Rhodobacterales</taxon>
        <taxon>Roseobacteraceae</taxon>
        <taxon>Sulfitobacter</taxon>
    </lineage>
</organism>
<dbReference type="STRING" id="394264.SAMN04488040_1183"/>
<gene>
    <name evidence="2" type="ORF">SAMN04488040_1183</name>
</gene>
<protein>
    <submittedName>
        <fullName evidence="2">Transcriptional regulator, RpiR family</fullName>
    </submittedName>
</protein>
<dbReference type="Gene3D" id="1.10.10.10">
    <property type="entry name" value="Winged helix-like DNA-binding domain superfamily/Winged helix DNA-binding domain"/>
    <property type="match status" value="1"/>
</dbReference>
<name>A0A1I6RD28_9RHOB</name>
<reference evidence="3" key="1">
    <citation type="submission" date="2016-10" db="EMBL/GenBank/DDBJ databases">
        <authorList>
            <person name="Varghese N."/>
            <person name="Submissions S."/>
        </authorList>
    </citation>
    <scope>NUCLEOTIDE SEQUENCE [LARGE SCALE GENOMIC DNA]</scope>
    <source>
        <strain evidence="3">DSM 23422</strain>
    </source>
</reference>
<keyword evidence="3" id="KW-1185">Reference proteome</keyword>
<dbReference type="GO" id="GO:0003677">
    <property type="term" value="F:DNA binding"/>
    <property type="evidence" value="ECO:0007669"/>
    <property type="project" value="InterPro"/>
</dbReference>
<feature type="domain" description="HTH rpiR-type" evidence="1">
    <location>
        <begin position="12"/>
        <end position="88"/>
    </location>
</feature>
<evidence type="ECO:0000313" key="3">
    <source>
        <dbReference type="Proteomes" id="UP000199239"/>
    </source>
</evidence>
<dbReference type="InterPro" id="IPR009057">
    <property type="entry name" value="Homeodomain-like_sf"/>
</dbReference>
<dbReference type="InterPro" id="IPR036388">
    <property type="entry name" value="WH-like_DNA-bd_sf"/>
</dbReference>